<sequence length="109" mass="12240">MRGSRHLPLCLPHQPPVATPSPMAQFIRHHSRAALLWSLLSFRREEKPGSEHHRPTVTLPPLPFFVRFRSDESESTVAVPPFTLLSADMHNLAAFTSSPPEAPLLRPFS</sequence>
<dbReference type="Proteomes" id="UP001157418">
    <property type="component" value="Unassembled WGS sequence"/>
</dbReference>
<reference evidence="1 2" key="1">
    <citation type="submission" date="2022-01" db="EMBL/GenBank/DDBJ databases">
        <authorList>
            <person name="Xiong W."/>
            <person name="Schranz E."/>
        </authorList>
    </citation>
    <scope>NUCLEOTIDE SEQUENCE [LARGE SCALE GENOMIC DNA]</scope>
</reference>
<evidence type="ECO:0000313" key="2">
    <source>
        <dbReference type="Proteomes" id="UP001157418"/>
    </source>
</evidence>
<dbReference type="AlphaFoldDB" id="A0AAU9NB52"/>
<keyword evidence="2" id="KW-1185">Reference proteome</keyword>
<name>A0AAU9NB52_9ASTR</name>
<dbReference type="EMBL" id="CAKMRJ010004445">
    <property type="protein sequence ID" value="CAH1435692.1"/>
    <property type="molecule type" value="Genomic_DNA"/>
</dbReference>
<organism evidence="1 2">
    <name type="scientific">Lactuca virosa</name>
    <dbReference type="NCBI Taxonomy" id="75947"/>
    <lineage>
        <taxon>Eukaryota</taxon>
        <taxon>Viridiplantae</taxon>
        <taxon>Streptophyta</taxon>
        <taxon>Embryophyta</taxon>
        <taxon>Tracheophyta</taxon>
        <taxon>Spermatophyta</taxon>
        <taxon>Magnoliopsida</taxon>
        <taxon>eudicotyledons</taxon>
        <taxon>Gunneridae</taxon>
        <taxon>Pentapetalae</taxon>
        <taxon>asterids</taxon>
        <taxon>campanulids</taxon>
        <taxon>Asterales</taxon>
        <taxon>Asteraceae</taxon>
        <taxon>Cichorioideae</taxon>
        <taxon>Cichorieae</taxon>
        <taxon>Lactucinae</taxon>
        <taxon>Lactuca</taxon>
    </lineage>
</organism>
<gene>
    <name evidence="1" type="ORF">LVIROSA_LOCUS22112</name>
</gene>
<proteinExistence type="predicted"/>
<comment type="caution">
    <text evidence="1">The sequence shown here is derived from an EMBL/GenBank/DDBJ whole genome shotgun (WGS) entry which is preliminary data.</text>
</comment>
<evidence type="ECO:0000313" key="1">
    <source>
        <dbReference type="EMBL" id="CAH1435692.1"/>
    </source>
</evidence>
<protein>
    <submittedName>
        <fullName evidence="1">Uncharacterized protein</fullName>
    </submittedName>
</protein>
<accession>A0AAU9NB52</accession>